<evidence type="ECO:0000256" key="1">
    <source>
        <dbReference type="SAM" id="MobiDB-lite"/>
    </source>
</evidence>
<dbReference type="EMBL" id="CM010718">
    <property type="protein sequence ID" value="RZC58632.1"/>
    <property type="molecule type" value="Genomic_DNA"/>
</dbReference>
<dbReference type="Proteomes" id="UP000316621">
    <property type="component" value="Chromosome 4"/>
</dbReference>
<proteinExistence type="predicted"/>
<organism evidence="2 3">
    <name type="scientific">Papaver somniferum</name>
    <name type="common">Opium poppy</name>
    <dbReference type="NCBI Taxonomy" id="3469"/>
    <lineage>
        <taxon>Eukaryota</taxon>
        <taxon>Viridiplantae</taxon>
        <taxon>Streptophyta</taxon>
        <taxon>Embryophyta</taxon>
        <taxon>Tracheophyta</taxon>
        <taxon>Spermatophyta</taxon>
        <taxon>Magnoliopsida</taxon>
        <taxon>Ranunculales</taxon>
        <taxon>Papaveraceae</taxon>
        <taxon>Papaveroideae</taxon>
        <taxon>Papaver</taxon>
    </lineage>
</organism>
<name>A0A4Y7JF10_PAPSO</name>
<feature type="compositionally biased region" description="Basic and acidic residues" evidence="1">
    <location>
        <begin position="29"/>
        <end position="47"/>
    </location>
</feature>
<reference evidence="2 3" key="1">
    <citation type="journal article" date="2018" name="Science">
        <title>The opium poppy genome and morphinan production.</title>
        <authorList>
            <person name="Guo L."/>
            <person name="Winzer T."/>
            <person name="Yang X."/>
            <person name="Li Y."/>
            <person name="Ning Z."/>
            <person name="He Z."/>
            <person name="Teodor R."/>
            <person name="Lu Y."/>
            <person name="Bowser T.A."/>
            <person name="Graham I.A."/>
            <person name="Ye K."/>
        </authorList>
    </citation>
    <scope>NUCLEOTIDE SEQUENCE [LARGE SCALE GENOMIC DNA]</scope>
    <source>
        <strain evidence="3">cv. HN1</strain>
        <tissue evidence="2">Leaves</tissue>
    </source>
</reference>
<keyword evidence="3" id="KW-1185">Reference proteome</keyword>
<accession>A0A4Y7JF10</accession>
<dbReference type="AlphaFoldDB" id="A0A4Y7JF10"/>
<protein>
    <submittedName>
        <fullName evidence="2">Uncharacterized protein</fullName>
    </submittedName>
</protein>
<sequence length="97" mass="10403">MEDLGGLVTVTGKMESKLGFSGSNWSSSVKKEERVSGSDDGRTDIRADEGRTGDAEIVIGFGCNVWFSSAVETTGAVDVFTWVGSVELQLRLRVVVE</sequence>
<dbReference type="Gramene" id="RZC58632">
    <property type="protein sequence ID" value="RZC58632"/>
    <property type="gene ID" value="C5167_005929"/>
</dbReference>
<evidence type="ECO:0000313" key="3">
    <source>
        <dbReference type="Proteomes" id="UP000316621"/>
    </source>
</evidence>
<gene>
    <name evidence="2" type="ORF">C5167_005929</name>
</gene>
<evidence type="ECO:0000313" key="2">
    <source>
        <dbReference type="EMBL" id="RZC58632.1"/>
    </source>
</evidence>
<feature type="region of interest" description="Disordered" evidence="1">
    <location>
        <begin position="20"/>
        <end position="47"/>
    </location>
</feature>